<evidence type="ECO:0000313" key="2">
    <source>
        <dbReference type="EMBL" id="KIM43468.1"/>
    </source>
</evidence>
<reference evidence="3" key="2">
    <citation type="submission" date="2015-01" db="EMBL/GenBank/DDBJ databases">
        <title>Evolutionary Origins and Diversification of the Mycorrhizal Mutualists.</title>
        <authorList>
            <consortium name="DOE Joint Genome Institute"/>
            <consortium name="Mycorrhizal Genomics Consortium"/>
            <person name="Kohler A."/>
            <person name="Kuo A."/>
            <person name="Nagy L.G."/>
            <person name="Floudas D."/>
            <person name="Copeland A."/>
            <person name="Barry K.W."/>
            <person name="Cichocki N."/>
            <person name="Veneault-Fourrey C."/>
            <person name="LaButti K."/>
            <person name="Lindquist E.A."/>
            <person name="Lipzen A."/>
            <person name="Lundell T."/>
            <person name="Morin E."/>
            <person name="Murat C."/>
            <person name="Riley R."/>
            <person name="Ohm R."/>
            <person name="Sun H."/>
            <person name="Tunlid A."/>
            <person name="Henrissat B."/>
            <person name="Grigoriev I.V."/>
            <person name="Hibbett D.S."/>
            <person name="Martin F."/>
        </authorList>
    </citation>
    <scope>NUCLEOTIDE SEQUENCE [LARGE SCALE GENOMIC DNA]</scope>
    <source>
        <strain evidence="3">h7</strain>
    </source>
</reference>
<dbReference type="AlphaFoldDB" id="A0A0C2Y0S5"/>
<protein>
    <recommendedName>
        <fullName evidence="4">EF-hand domain-containing protein</fullName>
    </recommendedName>
</protein>
<dbReference type="OrthoDB" id="67700at2759"/>
<organism evidence="2 3">
    <name type="scientific">Hebeloma cylindrosporum</name>
    <dbReference type="NCBI Taxonomy" id="76867"/>
    <lineage>
        <taxon>Eukaryota</taxon>
        <taxon>Fungi</taxon>
        <taxon>Dikarya</taxon>
        <taxon>Basidiomycota</taxon>
        <taxon>Agaricomycotina</taxon>
        <taxon>Agaricomycetes</taxon>
        <taxon>Agaricomycetidae</taxon>
        <taxon>Agaricales</taxon>
        <taxon>Agaricineae</taxon>
        <taxon>Hymenogastraceae</taxon>
        <taxon>Hebeloma</taxon>
    </lineage>
</organism>
<dbReference type="STRING" id="686832.A0A0C2Y0S5"/>
<feature type="region of interest" description="Disordered" evidence="1">
    <location>
        <begin position="1"/>
        <end position="35"/>
    </location>
</feature>
<dbReference type="PROSITE" id="PS00018">
    <property type="entry name" value="EF_HAND_1"/>
    <property type="match status" value="1"/>
</dbReference>
<feature type="compositionally biased region" description="Basic and acidic residues" evidence="1">
    <location>
        <begin position="14"/>
        <end position="32"/>
    </location>
</feature>
<keyword evidence="3" id="KW-1185">Reference proteome</keyword>
<accession>A0A0C2Y0S5</accession>
<proteinExistence type="predicted"/>
<dbReference type="EMBL" id="KN831775">
    <property type="protein sequence ID" value="KIM43468.1"/>
    <property type="molecule type" value="Genomic_DNA"/>
</dbReference>
<dbReference type="HOGENOM" id="CLU_2306498_0_0_1"/>
<dbReference type="Proteomes" id="UP000053424">
    <property type="component" value="Unassembled WGS sequence"/>
</dbReference>
<evidence type="ECO:0000313" key="3">
    <source>
        <dbReference type="Proteomes" id="UP000053424"/>
    </source>
</evidence>
<evidence type="ECO:0008006" key="4">
    <source>
        <dbReference type="Google" id="ProtNLM"/>
    </source>
</evidence>
<reference evidence="2 3" key="1">
    <citation type="submission" date="2014-04" db="EMBL/GenBank/DDBJ databases">
        <authorList>
            <consortium name="DOE Joint Genome Institute"/>
            <person name="Kuo A."/>
            <person name="Gay G."/>
            <person name="Dore J."/>
            <person name="Kohler A."/>
            <person name="Nagy L.G."/>
            <person name="Floudas D."/>
            <person name="Copeland A."/>
            <person name="Barry K.W."/>
            <person name="Cichocki N."/>
            <person name="Veneault-Fourrey C."/>
            <person name="LaButti K."/>
            <person name="Lindquist E.A."/>
            <person name="Lipzen A."/>
            <person name="Lundell T."/>
            <person name="Morin E."/>
            <person name="Murat C."/>
            <person name="Sun H."/>
            <person name="Tunlid A."/>
            <person name="Henrissat B."/>
            <person name="Grigoriev I.V."/>
            <person name="Hibbett D.S."/>
            <person name="Martin F."/>
            <person name="Nordberg H.P."/>
            <person name="Cantor M.N."/>
            <person name="Hua S.X."/>
        </authorList>
    </citation>
    <scope>NUCLEOTIDE SEQUENCE [LARGE SCALE GENOMIC DNA]</scope>
    <source>
        <strain evidence="3">h7</strain>
    </source>
</reference>
<name>A0A0C2Y0S5_HEBCY</name>
<sequence length="100" mass="10980">MSGDKAGGDGKGVGGEHEEGPTAKCSYRDNGESSKYQPYDALRQWFWRQYLKQYDTNDTNALSNLELTSMLDSLGSTLLGSTLAQSTMASFFTRDGKKPL</sequence>
<gene>
    <name evidence="2" type="ORF">M413DRAFT_25830</name>
</gene>
<evidence type="ECO:0000256" key="1">
    <source>
        <dbReference type="SAM" id="MobiDB-lite"/>
    </source>
</evidence>
<dbReference type="InterPro" id="IPR018247">
    <property type="entry name" value="EF_Hand_1_Ca_BS"/>
</dbReference>